<keyword evidence="1" id="KW-0496">Mitochondrion</keyword>
<reference evidence="1" key="1">
    <citation type="journal article" date="2015" name="Genome Biol. Evol.">
        <title>Organellar Genomes of White Spruce (Picea glauca): Assembly and Annotation.</title>
        <authorList>
            <person name="Jackman S.D."/>
            <person name="Warren R.L."/>
            <person name="Gibb E.A."/>
            <person name="Vandervalk B.P."/>
            <person name="Mohamadi H."/>
            <person name="Chu J."/>
            <person name="Raymond A."/>
            <person name="Pleasance S."/>
            <person name="Coope R."/>
            <person name="Wildung M.R."/>
            <person name="Ritland C.E."/>
            <person name="Bousquet J."/>
            <person name="Jones S.J."/>
            <person name="Bohlmann J."/>
            <person name="Birol I."/>
        </authorList>
    </citation>
    <scope>NUCLEOTIDE SEQUENCE [LARGE SCALE GENOMIC DNA]</scope>
    <source>
        <tissue evidence="1">Flushing bud</tissue>
    </source>
</reference>
<comment type="caution">
    <text evidence="1">The sequence shown here is derived from an EMBL/GenBank/DDBJ whole genome shotgun (WGS) entry which is preliminary data.</text>
</comment>
<geneLocation type="mitochondrion" evidence="1"/>
<name>A0A101LW60_PICGL</name>
<dbReference type="AlphaFoldDB" id="A0A101LW60"/>
<accession>A0A101LW60</accession>
<evidence type="ECO:0000313" key="1">
    <source>
        <dbReference type="EMBL" id="KUM46449.1"/>
    </source>
</evidence>
<protein>
    <submittedName>
        <fullName evidence="1">Uncharacterized protein</fullName>
    </submittedName>
</protein>
<proteinExistence type="predicted"/>
<organism evidence="1">
    <name type="scientific">Picea glauca</name>
    <name type="common">White spruce</name>
    <name type="synonym">Pinus glauca</name>
    <dbReference type="NCBI Taxonomy" id="3330"/>
    <lineage>
        <taxon>Eukaryota</taxon>
        <taxon>Viridiplantae</taxon>
        <taxon>Streptophyta</taxon>
        <taxon>Embryophyta</taxon>
        <taxon>Tracheophyta</taxon>
        <taxon>Spermatophyta</taxon>
        <taxon>Pinopsida</taxon>
        <taxon>Pinidae</taxon>
        <taxon>Conifers I</taxon>
        <taxon>Pinales</taxon>
        <taxon>Pinaceae</taxon>
        <taxon>Picea</taxon>
    </lineage>
</organism>
<gene>
    <name evidence="1" type="ORF">ABT39_MTgene1550</name>
</gene>
<sequence>MIGYVTLSAATWGSIYPCLAVRVAMRALSLCIRRLFGVDLPYPLFLPSLGNDDLLAMTSPGTVALGRSHRQHNIGREEEMIL</sequence>
<dbReference type="EMBL" id="LKAM01000011">
    <property type="protein sequence ID" value="KUM46449.1"/>
    <property type="molecule type" value="Genomic_DNA"/>
</dbReference>